<name>A0ABR2IIM4_9PEZI</name>
<evidence type="ECO:0000256" key="2">
    <source>
        <dbReference type="ARBA" id="ARBA00022737"/>
    </source>
</evidence>
<dbReference type="InterPro" id="IPR002110">
    <property type="entry name" value="Ankyrin_rpt"/>
</dbReference>
<protein>
    <submittedName>
        <fullName evidence="5">Ankyrin repeat-containing domain protein</fullName>
    </submittedName>
</protein>
<dbReference type="PANTHER" id="PTHR24136">
    <property type="entry name" value="SOWAH (DROSOPHILA) HOMOLOG"/>
    <property type="match status" value="1"/>
</dbReference>
<feature type="repeat" description="ANK" evidence="4">
    <location>
        <begin position="343"/>
        <end position="375"/>
    </location>
</feature>
<evidence type="ECO:0000256" key="3">
    <source>
        <dbReference type="ARBA" id="ARBA00023043"/>
    </source>
</evidence>
<keyword evidence="3 4" id="KW-0040">ANK repeat</keyword>
<proteinExistence type="inferred from homology"/>
<evidence type="ECO:0000256" key="4">
    <source>
        <dbReference type="PROSITE-ProRule" id="PRU00023"/>
    </source>
</evidence>
<dbReference type="PROSITE" id="PS50088">
    <property type="entry name" value="ANK_REPEAT"/>
    <property type="match status" value="1"/>
</dbReference>
<accession>A0ABR2IIM4</accession>
<dbReference type="PANTHER" id="PTHR24136:SF15">
    <property type="entry name" value="ANK_REP_REGION DOMAIN-CONTAINING PROTEIN"/>
    <property type="match status" value="1"/>
</dbReference>
<dbReference type="Pfam" id="PF12796">
    <property type="entry name" value="Ank_2"/>
    <property type="match status" value="1"/>
</dbReference>
<sequence length="481" mass="53211">MPILQLSNELIHEILVKAILCRGVKRGLRLRLVCKKFNELMQPALFASRLLDTYDMPRTDWLWHIPTQSGGSRLWHAYFLYRCKNETNPGMGHFCDIRRLAAQVAAEESCPETANADSILEALCWLALGKRMSSFTSTRIITADSFSTSASLLSAAAHFNMVALAERLLHEGASPADEEHIFPPAIQVAAMAGHGAMLELFQRNLPQEPFAKATARTRSEQAAWDTRTGTSSIEGAAIRGDLELLKLALRPFASDDDSSGGNPPADSWEETTNPWQVVQFAQWNSTSPETFDYLQSWLPGTLPGNDTDSQLARYAELGRVDMVRHLVIQVGVSVDGGLWDTGRHDNPLANACRHGHEEVVDFLLSRGAIIDNSEEDDRDSALPAAAAGGSLALVRKLIDHGAPLDTIPALQAIREAIMLEHTEMLQLLLERCDFPHPSEDYHQHIRGPYTQSARSEGLDSMVEILEAWSEANPPVEEYVTE</sequence>
<dbReference type="InterPro" id="IPR051573">
    <property type="entry name" value="Ankyrin-SOCS_box_domain"/>
</dbReference>
<dbReference type="InterPro" id="IPR036770">
    <property type="entry name" value="Ankyrin_rpt-contain_sf"/>
</dbReference>
<organism evidence="5 6">
    <name type="scientific">Apiospora arundinis</name>
    <dbReference type="NCBI Taxonomy" id="335852"/>
    <lineage>
        <taxon>Eukaryota</taxon>
        <taxon>Fungi</taxon>
        <taxon>Dikarya</taxon>
        <taxon>Ascomycota</taxon>
        <taxon>Pezizomycotina</taxon>
        <taxon>Sordariomycetes</taxon>
        <taxon>Xylariomycetidae</taxon>
        <taxon>Amphisphaeriales</taxon>
        <taxon>Apiosporaceae</taxon>
        <taxon>Apiospora</taxon>
    </lineage>
</organism>
<dbReference type="PROSITE" id="PS50297">
    <property type="entry name" value="ANK_REP_REGION"/>
    <property type="match status" value="1"/>
</dbReference>
<keyword evidence="6" id="KW-1185">Reference proteome</keyword>
<evidence type="ECO:0000256" key="1">
    <source>
        <dbReference type="ARBA" id="ARBA00005949"/>
    </source>
</evidence>
<comment type="similarity">
    <text evidence="1">Belongs to the ankyrin SOCS box (ASB) family.</text>
</comment>
<evidence type="ECO:0000313" key="6">
    <source>
        <dbReference type="Proteomes" id="UP001390339"/>
    </source>
</evidence>
<gene>
    <name evidence="5" type="ORF">PGQ11_009675</name>
</gene>
<dbReference type="EMBL" id="JAPCWZ010000005">
    <property type="protein sequence ID" value="KAK8863440.1"/>
    <property type="molecule type" value="Genomic_DNA"/>
</dbReference>
<dbReference type="SUPFAM" id="SSF48403">
    <property type="entry name" value="Ankyrin repeat"/>
    <property type="match status" value="1"/>
</dbReference>
<reference evidence="5 6" key="1">
    <citation type="journal article" date="2024" name="IMA Fungus">
        <title>Apiospora arundinis, a panoply of carbohydrate-active enzymes and secondary metabolites.</title>
        <authorList>
            <person name="Sorensen T."/>
            <person name="Petersen C."/>
            <person name="Muurmann A.T."/>
            <person name="Christiansen J.V."/>
            <person name="Brundto M.L."/>
            <person name="Overgaard C.K."/>
            <person name="Boysen A.T."/>
            <person name="Wollenberg R.D."/>
            <person name="Larsen T.O."/>
            <person name="Sorensen J.L."/>
            <person name="Nielsen K.L."/>
            <person name="Sondergaard T.E."/>
        </authorList>
    </citation>
    <scope>NUCLEOTIDE SEQUENCE [LARGE SCALE GENOMIC DNA]</scope>
    <source>
        <strain evidence="5 6">AAU 773</strain>
    </source>
</reference>
<comment type="caution">
    <text evidence="5">The sequence shown here is derived from an EMBL/GenBank/DDBJ whole genome shotgun (WGS) entry which is preliminary data.</text>
</comment>
<dbReference type="Gene3D" id="1.25.40.20">
    <property type="entry name" value="Ankyrin repeat-containing domain"/>
    <property type="match status" value="1"/>
</dbReference>
<dbReference type="Proteomes" id="UP001390339">
    <property type="component" value="Unassembled WGS sequence"/>
</dbReference>
<evidence type="ECO:0000313" key="5">
    <source>
        <dbReference type="EMBL" id="KAK8863440.1"/>
    </source>
</evidence>
<dbReference type="SMART" id="SM00248">
    <property type="entry name" value="ANK"/>
    <property type="match status" value="3"/>
</dbReference>
<keyword evidence="2" id="KW-0677">Repeat</keyword>